<feature type="region of interest" description="Disordered" evidence="2">
    <location>
        <begin position="399"/>
        <end position="423"/>
    </location>
</feature>
<feature type="signal peptide" evidence="3">
    <location>
        <begin position="1"/>
        <end position="26"/>
    </location>
</feature>
<comment type="caution">
    <text evidence="5">The sequence shown here is derived from an EMBL/GenBank/DDBJ whole genome shotgun (WGS) entry which is preliminary data.</text>
</comment>
<evidence type="ECO:0000256" key="2">
    <source>
        <dbReference type="SAM" id="MobiDB-lite"/>
    </source>
</evidence>
<evidence type="ECO:0000313" key="6">
    <source>
        <dbReference type="Proteomes" id="UP000553981"/>
    </source>
</evidence>
<feature type="chain" id="PRO_5038985382" evidence="3">
    <location>
        <begin position="27"/>
        <end position="423"/>
    </location>
</feature>
<dbReference type="EMBL" id="JABCUI010000001">
    <property type="protein sequence ID" value="NMW86780.1"/>
    <property type="molecule type" value="Genomic_DNA"/>
</dbReference>
<accession>A0A7Y0UGQ6</accession>
<sequence>MGNRQITRKISYAAATTLLVLGGAWGLTGCEGAAGKTAAKDVPTKTSLVKVKPKPSATQPAEMTFTVAATGDALTHDALMPDVSRDAAGNAHFTNLMAGIKPFLEGADLAICHQEIAFAADEAAYQGFPNFAMPTGWAQDMKDLGYDGCSTASNHTTDQGIEGVYQTLNVLEKAGLGATGSRRSAAEKPYQMYQLTKDGRTIKIAHLSLAWGKLGGMPYIREKPWLVNVDNMSEILKWAAEARQEGANVVILSGHNGLEYELQPSSWARQWAQEAAASGLIDLYIGHHPHVPQGIEKLPGGVDGKGMWTYWSVGNVISDMRPLATMHTDSEQIAWATIKVPAQGSAEVISAQWVGIGLEPDSHMVVPLAAAARGQIPPGSAMSASNATKYREFLQSLVGPETPELTEPPATPSPAQIKALPKQ</sequence>
<evidence type="ECO:0000259" key="4">
    <source>
        <dbReference type="SMART" id="SM00854"/>
    </source>
</evidence>
<name>A0A7Y0UGQ6_9ACTO</name>
<comment type="similarity">
    <text evidence="1">Belongs to the CapA family.</text>
</comment>
<dbReference type="Pfam" id="PF09587">
    <property type="entry name" value="PGA_cap"/>
    <property type="match status" value="1"/>
</dbReference>
<keyword evidence="3" id="KW-0732">Signal</keyword>
<reference evidence="5 6" key="1">
    <citation type="submission" date="2020-04" db="EMBL/GenBank/DDBJ databases">
        <title>Antimicrobial susceptibility and clonality of vaginal-derived multi-drug resistant Mobiluncus isolates in China.</title>
        <authorList>
            <person name="Zhang X."/>
        </authorList>
    </citation>
    <scope>NUCLEOTIDE SEQUENCE [LARGE SCALE GENOMIC DNA]</scope>
    <source>
        <strain evidence="5 6">19</strain>
    </source>
</reference>
<dbReference type="InterPro" id="IPR019079">
    <property type="entry name" value="Capsule_synth_CapA"/>
</dbReference>
<gene>
    <name evidence="5" type="ORF">HHJ67_03295</name>
</gene>
<protein>
    <submittedName>
        <fullName evidence="5">CapA family protein</fullName>
    </submittedName>
</protein>
<proteinExistence type="inferred from homology"/>
<organism evidence="5 6">
    <name type="scientific">Mobiluncus curtisii</name>
    <dbReference type="NCBI Taxonomy" id="2051"/>
    <lineage>
        <taxon>Bacteria</taxon>
        <taxon>Bacillati</taxon>
        <taxon>Actinomycetota</taxon>
        <taxon>Actinomycetes</taxon>
        <taxon>Actinomycetales</taxon>
        <taxon>Actinomycetaceae</taxon>
        <taxon>Mobiluncus</taxon>
    </lineage>
</organism>
<dbReference type="Proteomes" id="UP000553981">
    <property type="component" value="Unassembled WGS sequence"/>
</dbReference>
<dbReference type="PROSITE" id="PS51257">
    <property type="entry name" value="PROKAR_LIPOPROTEIN"/>
    <property type="match status" value="1"/>
</dbReference>
<feature type="domain" description="Capsule synthesis protein CapA" evidence="4">
    <location>
        <begin position="66"/>
        <end position="320"/>
    </location>
</feature>
<dbReference type="AlphaFoldDB" id="A0A7Y0UGQ6"/>
<dbReference type="PANTHER" id="PTHR33393:SF13">
    <property type="entry name" value="PGA BIOSYNTHESIS PROTEIN CAPA"/>
    <property type="match status" value="1"/>
</dbReference>
<evidence type="ECO:0000256" key="3">
    <source>
        <dbReference type="SAM" id="SignalP"/>
    </source>
</evidence>
<dbReference type="InterPro" id="IPR052169">
    <property type="entry name" value="CW_Biosynth-Accessory"/>
</dbReference>
<dbReference type="Gene3D" id="3.60.21.10">
    <property type="match status" value="1"/>
</dbReference>
<evidence type="ECO:0000256" key="1">
    <source>
        <dbReference type="ARBA" id="ARBA00005662"/>
    </source>
</evidence>
<dbReference type="RefSeq" id="WP_169761657.1">
    <property type="nucleotide sequence ID" value="NZ_JABCUI010000001.1"/>
</dbReference>
<dbReference type="PANTHER" id="PTHR33393">
    <property type="entry name" value="POLYGLUTAMINE SYNTHESIS ACCESSORY PROTEIN RV0574C-RELATED"/>
    <property type="match status" value="1"/>
</dbReference>
<dbReference type="SMART" id="SM00854">
    <property type="entry name" value="PGA_cap"/>
    <property type="match status" value="1"/>
</dbReference>
<dbReference type="SUPFAM" id="SSF56300">
    <property type="entry name" value="Metallo-dependent phosphatases"/>
    <property type="match status" value="1"/>
</dbReference>
<evidence type="ECO:0000313" key="5">
    <source>
        <dbReference type="EMBL" id="NMW86780.1"/>
    </source>
</evidence>
<dbReference type="InterPro" id="IPR029052">
    <property type="entry name" value="Metallo-depent_PP-like"/>
</dbReference>